<feature type="domain" description="Semialdehyde dehydrogenase NAD-binding" evidence="9">
    <location>
        <begin position="7"/>
        <end position="147"/>
    </location>
</feature>
<dbReference type="Gene3D" id="3.30.360.10">
    <property type="entry name" value="Dihydrodipicolinate Reductase, domain 2"/>
    <property type="match status" value="1"/>
</dbReference>
<dbReference type="GO" id="GO:0051287">
    <property type="term" value="F:NAD binding"/>
    <property type="evidence" value="ECO:0007669"/>
    <property type="project" value="InterPro"/>
</dbReference>
<evidence type="ECO:0000256" key="6">
    <source>
        <dbReference type="ARBA" id="ARBA00050557"/>
    </source>
</evidence>
<dbReference type="NCBIfam" id="TIGR01850">
    <property type="entry name" value="argC"/>
    <property type="match status" value="1"/>
</dbReference>
<dbReference type="InterPro" id="IPR036291">
    <property type="entry name" value="NAD(P)-bd_dom_sf"/>
</dbReference>
<name>A0AB35BZF1_9GAMM</name>
<dbReference type="InterPro" id="IPR023013">
    <property type="entry name" value="AGPR_AS"/>
</dbReference>
<accession>A0AB35BZF1</accession>
<dbReference type="SUPFAM" id="SSF55347">
    <property type="entry name" value="Glyceraldehyde-3-phosphate dehydrogenase-like, C-terminal domain"/>
    <property type="match status" value="1"/>
</dbReference>
<dbReference type="Proteomes" id="UP000680020">
    <property type="component" value="Unassembled WGS sequence"/>
</dbReference>
<dbReference type="PANTHER" id="PTHR32338">
    <property type="entry name" value="N-ACETYL-GAMMA-GLUTAMYL-PHOSPHATE REDUCTASE, CHLOROPLASTIC-RELATED-RELATED"/>
    <property type="match status" value="1"/>
</dbReference>
<dbReference type="GO" id="GO:0006526">
    <property type="term" value="P:L-arginine biosynthetic process"/>
    <property type="evidence" value="ECO:0007669"/>
    <property type="project" value="UniProtKB-UniRule"/>
</dbReference>
<dbReference type="GO" id="GO:0070401">
    <property type="term" value="F:NADP+ binding"/>
    <property type="evidence" value="ECO:0007669"/>
    <property type="project" value="InterPro"/>
</dbReference>
<evidence type="ECO:0000256" key="8">
    <source>
        <dbReference type="PROSITE-ProRule" id="PRU10010"/>
    </source>
</evidence>
<feature type="active site" evidence="7 8">
    <location>
        <position position="155"/>
    </location>
</feature>
<dbReference type="PANTHER" id="PTHR32338:SF10">
    <property type="entry name" value="N-ACETYL-GAMMA-GLUTAMYL-PHOSPHATE REDUCTASE, CHLOROPLASTIC-RELATED"/>
    <property type="match status" value="1"/>
</dbReference>
<dbReference type="InterPro" id="IPR058924">
    <property type="entry name" value="AGPR_dimerisation_dom"/>
</dbReference>
<dbReference type="InterPro" id="IPR000534">
    <property type="entry name" value="Semialdehyde_DH_NAD-bd"/>
</dbReference>
<organism evidence="10 11">
    <name type="scientific">Wohlfahrtiimonas chitiniclastica</name>
    <dbReference type="NCBI Taxonomy" id="400946"/>
    <lineage>
        <taxon>Bacteria</taxon>
        <taxon>Pseudomonadati</taxon>
        <taxon>Pseudomonadota</taxon>
        <taxon>Gammaproteobacteria</taxon>
        <taxon>Cardiobacteriales</taxon>
        <taxon>Ignatzschineriaceae</taxon>
        <taxon>Wohlfahrtiimonas</taxon>
    </lineage>
</organism>
<evidence type="ECO:0000256" key="3">
    <source>
        <dbReference type="ARBA" id="ARBA00022605"/>
    </source>
</evidence>
<dbReference type="FunFam" id="3.30.360.10:FF:000014">
    <property type="entry name" value="N-acetyl-gamma-glutamyl-phosphate reductase"/>
    <property type="match status" value="1"/>
</dbReference>
<dbReference type="InterPro" id="IPR000706">
    <property type="entry name" value="AGPR_type-1"/>
</dbReference>
<evidence type="ECO:0000313" key="10">
    <source>
        <dbReference type="EMBL" id="MBS7824277.1"/>
    </source>
</evidence>
<dbReference type="CDD" id="cd17895">
    <property type="entry name" value="AGPR_1_N"/>
    <property type="match status" value="1"/>
</dbReference>
<evidence type="ECO:0000256" key="5">
    <source>
        <dbReference type="ARBA" id="ARBA00023002"/>
    </source>
</evidence>
<dbReference type="SMART" id="SM00859">
    <property type="entry name" value="Semialdhyde_dh"/>
    <property type="match status" value="1"/>
</dbReference>
<dbReference type="RefSeq" id="WP_094492483.1">
    <property type="nucleotide sequence ID" value="NZ_JAGIBT010000002.1"/>
</dbReference>
<dbReference type="AlphaFoldDB" id="A0AB35BZF1"/>
<dbReference type="Pfam" id="PF22698">
    <property type="entry name" value="Semialdhyde_dhC_1"/>
    <property type="match status" value="1"/>
</dbReference>
<comment type="caution">
    <text evidence="10">The sequence shown here is derived from an EMBL/GenBank/DDBJ whole genome shotgun (WGS) entry which is preliminary data.</text>
</comment>
<dbReference type="SUPFAM" id="SSF51735">
    <property type="entry name" value="NAD(P)-binding Rossmann-fold domains"/>
    <property type="match status" value="1"/>
</dbReference>
<comment type="function">
    <text evidence="7">Catalyzes the NADPH-dependent reduction of N-acetyl-5-glutamyl phosphate to yield N-acetyl-L-glutamate 5-semialdehyde.</text>
</comment>
<dbReference type="GO" id="GO:0003942">
    <property type="term" value="F:N-acetyl-gamma-glutamyl-phosphate reductase activity"/>
    <property type="evidence" value="ECO:0007669"/>
    <property type="project" value="UniProtKB-UniRule"/>
</dbReference>
<comment type="subcellular location">
    <subcellularLocation>
        <location evidence="7">Cytoplasm</location>
    </subcellularLocation>
</comment>
<evidence type="ECO:0000256" key="2">
    <source>
        <dbReference type="ARBA" id="ARBA00022571"/>
    </source>
</evidence>
<comment type="pathway">
    <text evidence="1 7">Amino-acid biosynthesis; L-arginine biosynthesis; N(2)-acetyl-L-ornithine from L-glutamate: step 3/4.</text>
</comment>
<protein>
    <recommendedName>
        <fullName evidence="7">N-acetyl-gamma-glutamyl-phosphate reductase</fullName>
        <shortName evidence="7">AGPR</shortName>
        <ecNumber evidence="7">1.2.1.38</ecNumber>
    </recommendedName>
    <alternativeName>
        <fullName evidence="7">N-acetyl-glutamate semialdehyde dehydrogenase</fullName>
        <shortName evidence="7">NAGSA dehydrogenase</shortName>
    </alternativeName>
</protein>
<keyword evidence="2 7" id="KW-0055">Arginine biosynthesis</keyword>
<dbReference type="EC" id="1.2.1.38" evidence="7"/>
<evidence type="ECO:0000256" key="4">
    <source>
        <dbReference type="ARBA" id="ARBA00022857"/>
    </source>
</evidence>
<dbReference type="Gene3D" id="3.40.50.720">
    <property type="entry name" value="NAD(P)-binding Rossmann-like Domain"/>
    <property type="match status" value="1"/>
</dbReference>
<evidence type="ECO:0000313" key="11">
    <source>
        <dbReference type="Proteomes" id="UP000680020"/>
    </source>
</evidence>
<dbReference type="InterPro" id="IPR050085">
    <property type="entry name" value="AGPR"/>
</dbReference>
<keyword evidence="5 7" id="KW-0560">Oxidoreductase</keyword>
<comment type="catalytic activity">
    <reaction evidence="6 7">
        <text>N-acetyl-L-glutamate 5-semialdehyde + phosphate + NADP(+) = N-acetyl-L-glutamyl 5-phosphate + NADPH + H(+)</text>
        <dbReference type="Rhea" id="RHEA:21588"/>
        <dbReference type="ChEBI" id="CHEBI:15378"/>
        <dbReference type="ChEBI" id="CHEBI:29123"/>
        <dbReference type="ChEBI" id="CHEBI:43474"/>
        <dbReference type="ChEBI" id="CHEBI:57783"/>
        <dbReference type="ChEBI" id="CHEBI:57936"/>
        <dbReference type="ChEBI" id="CHEBI:58349"/>
        <dbReference type="EC" id="1.2.1.38"/>
    </reaction>
</comment>
<dbReference type="CDD" id="cd23934">
    <property type="entry name" value="AGPR_1_C"/>
    <property type="match status" value="1"/>
</dbReference>
<evidence type="ECO:0000256" key="1">
    <source>
        <dbReference type="ARBA" id="ARBA00004862"/>
    </source>
</evidence>
<keyword evidence="7" id="KW-0963">Cytoplasm</keyword>
<evidence type="ECO:0000259" key="9">
    <source>
        <dbReference type="SMART" id="SM00859"/>
    </source>
</evidence>
<sequence>MSQKSISVGIIGATGYAGQQLVWLLHQHPNVVINFVASHSHSAKQFSEVYRNYESFFDKRLINLEEVEPRLRSIDLLFLALPHGLSEPLTKKALAAGIKVIDLGADFRFDDEKIFEKWYNTQHDDPAINRQAVYGLPELYRDEITHANLVACPGCYPTSAILGVAPLLKMGVVKPSVIVDAKSGVSGAGRSEKLELLFAELNENFKAYGLFSHRHTPEIAQEMSKLLHAPVDVTFTPHLLPINRGILSTIYLDITEPMTEAEVYQQYIAMYKDEPFVRVVNQLPQISHVKNSNLCEVGLRVDEARQKVIVVSAIDNLIKGASGQAVQCMNLMFGIKETTGIHQLSMYI</sequence>
<dbReference type="PROSITE" id="PS01224">
    <property type="entry name" value="ARGC"/>
    <property type="match status" value="1"/>
</dbReference>
<reference evidence="10" key="1">
    <citation type="submission" date="2021-03" db="EMBL/GenBank/DDBJ databases">
        <title>Identification and antibiotic profiling of Wohlfahrtiimonas chitiniclastica, an underestimated human pathogen.</title>
        <authorList>
            <person name="Kopf A."/>
            <person name="Bunk B."/>
            <person name="Coldewey S."/>
            <person name="Gunzer F."/>
            <person name="Riedel T."/>
            <person name="Schroettner P."/>
        </authorList>
    </citation>
    <scope>NUCLEOTIDE SEQUENCE</scope>
    <source>
        <strain evidence="10">DSM 100917</strain>
    </source>
</reference>
<dbReference type="GO" id="GO:0005737">
    <property type="term" value="C:cytoplasm"/>
    <property type="evidence" value="ECO:0007669"/>
    <property type="project" value="UniProtKB-SubCell"/>
</dbReference>
<comment type="similarity">
    <text evidence="7">Belongs to the NAGSA dehydrogenase family. Type 1 subfamily.</text>
</comment>
<gene>
    <name evidence="7" type="primary">argC</name>
    <name evidence="10" type="ORF">J7561_03555</name>
</gene>
<dbReference type="HAMAP" id="MF_00150">
    <property type="entry name" value="ArgC_type1"/>
    <property type="match status" value="1"/>
</dbReference>
<keyword evidence="4 7" id="KW-0521">NADP</keyword>
<keyword evidence="3 7" id="KW-0028">Amino-acid biosynthesis</keyword>
<dbReference type="EMBL" id="JAGIBU010000002">
    <property type="protein sequence ID" value="MBS7824277.1"/>
    <property type="molecule type" value="Genomic_DNA"/>
</dbReference>
<dbReference type="Pfam" id="PF01118">
    <property type="entry name" value="Semialdhyde_dh"/>
    <property type="match status" value="1"/>
</dbReference>
<evidence type="ECO:0000256" key="7">
    <source>
        <dbReference type="HAMAP-Rule" id="MF_00150"/>
    </source>
</evidence>
<proteinExistence type="inferred from homology"/>